<name>A0ABS0C4A4_9NOCA</name>
<accession>A0ABS0C4A4</accession>
<protein>
    <submittedName>
        <fullName evidence="3">Uncharacterized protein</fullName>
    </submittedName>
</protein>
<feature type="compositionally biased region" description="Basic residues" evidence="1">
    <location>
        <begin position="56"/>
        <end position="71"/>
    </location>
</feature>
<gene>
    <name evidence="3" type="ORF">IU470_08895</name>
</gene>
<comment type="caution">
    <text evidence="3">The sequence shown here is derived from an EMBL/GenBank/DDBJ whole genome shotgun (WGS) entry which is preliminary data.</text>
</comment>
<keyword evidence="4" id="KW-1185">Reference proteome</keyword>
<evidence type="ECO:0000256" key="1">
    <source>
        <dbReference type="SAM" id="MobiDB-lite"/>
    </source>
</evidence>
<dbReference type="Proteomes" id="UP000807309">
    <property type="component" value="Unassembled WGS sequence"/>
</dbReference>
<dbReference type="RefSeq" id="WP_195032511.1">
    <property type="nucleotide sequence ID" value="NZ_JADLRE010000005.1"/>
</dbReference>
<keyword evidence="2" id="KW-0732">Signal</keyword>
<dbReference type="EMBL" id="JADLRE010000005">
    <property type="protein sequence ID" value="MBF6225225.1"/>
    <property type="molecule type" value="Genomic_DNA"/>
</dbReference>
<evidence type="ECO:0000313" key="4">
    <source>
        <dbReference type="Proteomes" id="UP000807309"/>
    </source>
</evidence>
<feature type="region of interest" description="Disordered" evidence="1">
    <location>
        <begin position="50"/>
        <end position="121"/>
    </location>
</feature>
<sequence length="121" mass="13412">MDPRTHGRTRRVLARAAAASVLALMPITAVAVPALAAPIVLEPAAPIDQIDPAHGRNGHGHGRHGHGHGRHGHDGWNHGRHNDWNRGRHDDWFRGRDRHDDWDHGRPGWHHGFRPPTGSGF</sequence>
<evidence type="ECO:0000313" key="3">
    <source>
        <dbReference type="EMBL" id="MBF6225225.1"/>
    </source>
</evidence>
<reference evidence="3 4" key="1">
    <citation type="submission" date="2020-10" db="EMBL/GenBank/DDBJ databases">
        <title>Identification of Nocardia species via Next-generation sequencing and recognition of intraspecies genetic diversity.</title>
        <authorList>
            <person name="Li P."/>
            <person name="Li P."/>
            <person name="Lu B."/>
        </authorList>
    </citation>
    <scope>NUCLEOTIDE SEQUENCE [LARGE SCALE GENOMIC DNA]</scope>
    <source>
        <strain evidence="3 4">N-11</strain>
    </source>
</reference>
<feature type="compositionally biased region" description="Basic and acidic residues" evidence="1">
    <location>
        <begin position="72"/>
        <end position="106"/>
    </location>
</feature>
<feature type="chain" id="PRO_5046501694" evidence="2">
    <location>
        <begin position="37"/>
        <end position="121"/>
    </location>
</feature>
<organism evidence="3 4">
    <name type="scientific">Nocardia abscessus</name>
    <dbReference type="NCBI Taxonomy" id="120957"/>
    <lineage>
        <taxon>Bacteria</taxon>
        <taxon>Bacillati</taxon>
        <taxon>Actinomycetota</taxon>
        <taxon>Actinomycetes</taxon>
        <taxon>Mycobacteriales</taxon>
        <taxon>Nocardiaceae</taxon>
        <taxon>Nocardia</taxon>
    </lineage>
</organism>
<proteinExistence type="predicted"/>
<feature type="signal peptide" evidence="2">
    <location>
        <begin position="1"/>
        <end position="36"/>
    </location>
</feature>
<evidence type="ECO:0000256" key="2">
    <source>
        <dbReference type="SAM" id="SignalP"/>
    </source>
</evidence>